<dbReference type="KEGG" id="aagg:ETAA8_00310"/>
<evidence type="ECO:0000313" key="2">
    <source>
        <dbReference type="EMBL" id="QDU24970.1"/>
    </source>
</evidence>
<evidence type="ECO:0008006" key="4">
    <source>
        <dbReference type="Google" id="ProtNLM"/>
    </source>
</evidence>
<organism evidence="2 3">
    <name type="scientific">Anatilimnocola aggregata</name>
    <dbReference type="NCBI Taxonomy" id="2528021"/>
    <lineage>
        <taxon>Bacteria</taxon>
        <taxon>Pseudomonadati</taxon>
        <taxon>Planctomycetota</taxon>
        <taxon>Planctomycetia</taxon>
        <taxon>Pirellulales</taxon>
        <taxon>Pirellulaceae</taxon>
        <taxon>Anatilimnocola</taxon>
    </lineage>
</organism>
<dbReference type="AlphaFoldDB" id="A0A517Y456"/>
<gene>
    <name evidence="2" type="ORF">ETAA8_00310</name>
</gene>
<reference evidence="2 3" key="1">
    <citation type="submission" date="2019-02" db="EMBL/GenBank/DDBJ databases">
        <title>Deep-cultivation of Planctomycetes and their phenomic and genomic characterization uncovers novel biology.</title>
        <authorList>
            <person name="Wiegand S."/>
            <person name="Jogler M."/>
            <person name="Boedeker C."/>
            <person name="Pinto D."/>
            <person name="Vollmers J."/>
            <person name="Rivas-Marin E."/>
            <person name="Kohn T."/>
            <person name="Peeters S.H."/>
            <person name="Heuer A."/>
            <person name="Rast P."/>
            <person name="Oberbeckmann S."/>
            <person name="Bunk B."/>
            <person name="Jeske O."/>
            <person name="Meyerdierks A."/>
            <person name="Storesund J.E."/>
            <person name="Kallscheuer N."/>
            <person name="Luecker S."/>
            <person name="Lage O.M."/>
            <person name="Pohl T."/>
            <person name="Merkel B.J."/>
            <person name="Hornburger P."/>
            <person name="Mueller R.-W."/>
            <person name="Bruemmer F."/>
            <person name="Labrenz M."/>
            <person name="Spormann A.M."/>
            <person name="Op den Camp H."/>
            <person name="Overmann J."/>
            <person name="Amann R."/>
            <person name="Jetten M.S.M."/>
            <person name="Mascher T."/>
            <person name="Medema M.H."/>
            <person name="Devos D.P."/>
            <person name="Kaster A.-K."/>
            <person name="Ovreas L."/>
            <person name="Rohde M."/>
            <person name="Galperin M.Y."/>
            <person name="Jogler C."/>
        </authorList>
    </citation>
    <scope>NUCLEOTIDE SEQUENCE [LARGE SCALE GENOMIC DNA]</scope>
    <source>
        <strain evidence="2 3">ETA_A8</strain>
    </source>
</reference>
<keyword evidence="3" id="KW-1185">Reference proteome</keyword>
<feature type="region of interest" description="Disordered" evidence="1">
    <location>
        <begin position="29"/>
        <end position="65"/>
    </location>
</feature>
<name>A0A517Y456_9BACT</name>
<dbReference type="Proteomes" id="UP000315017">
    <property type="component" value="Chromosome"/>
</dbReference>
<proteinExistence type="predicted"/>
<evidence type="ECO:0000256" key="1">
    <source>
        <dbReference type="SAM" id="MobiDB-lite"/>
    </source>
</evidence>
<evidence type="ECO:0000313" key="3">
    <source>
        <dbReference type="Proteomes" id="UP000315017"/>
    </source>
</evidence>
<feature type="compositionally biased region" description="Basic and acidic residues" evidence="1">
    <location>
        <begin position="29"/>
        <end position="38"/>
    </location>
</feature>
<dbReference type="EMBL" id="CP036274">
    <property type="protein sequence ID" value="QDU24970.1"/>
    <property type="molecule type" value="Genomic_DNA"/>
</dbReference>
<accession>A0A517Y456</accession>
<sequence>MNILRSNLVVAVPYIAKSGISDGRSLRARRETSDEVLGRRRITPPKAPSFSRNRSRKRSAAAYPPQVPIQSRNNRMKTFVVSLIAILILAGETNASRGATPPAGRLMAGTAKVEITPEPHTAVNIAGIPLEPRDSLYARVLVLRNGDTSVAIVSLDLIVFASRKVVDEAKAKFGVDQVILSATHTHAGMNPRGLLIKPPAQPDWTRLPRAPADVIDWPALSADPWYAATEAKVVEAIGRATKSMFLARIVSGKGTFESAYMAHNRRLVKNGLASPFWENPDRRPTSPIDPTIGVVRIEDLSGKPRALAVQYACHPVATMGAGSVSRDFPGGMVDYVEEQLGPDCLALYLQGAQGDLDPYDLHNLRGENRFNIPKQAGISLGKRALNISADLKTKPESARATIDVAESLLTIPNRNGSGTTDVGLLTVVVDKNLALTAIPGEPFIQHQLDLTQLSPLPNTFILGVAYSGRGSPFVVYIPTEQAVREGGYGATECSFLAADAGAKIVVESAKKIQELTKAESPEKKP</sequence>
<protein>
    <recommendedName>
        <fullName evidence="4">Neutral/alkaline non-lysosomal ceramidase N-terminal domain-containing protein</fullName>
    </recommendedName>
</protein>